<evidence type="ECO:0000313" key="3">
    <source>
        <dbReference type="Proteomes" id="UP001596501"/>
    </source>
</evidence>
<dbReference type="EMBL" id="JBHTCA010000030">
    <property type="protein sequence ID" value="MFC7411357.1"/>
    <property type="molecule type" value="Genomic_DNA"/>
</dbReference>
<dbReference type="RefSeq" id="WP_382227678.1">
    <property type="nucleotide sequence ID" value="NZ_JBHTCA010000030.1"/>
</dbReference>
<keyword evidence="1" id="KW-0732">Signal</keyword>
<sequence length="92" mass="9563">MKKLAHVSLSVGLLAAVGTAAAEQVRQALPACVSKEYLSAITDGNSLTQLMMAGKCTVLKVGASVVLIDRGFLTSTILYNGKTLVTPSEAIR</sequence>
<gene>
    <name evidence="2" type="ORF">ACFQPB_21070</name>
</gene>
<evidence type="ECO:0000256" key="1">
    <source>
        <dbReference type="SAM" id="SignalP"/>
    </source>
</evidence>
<reference evidence="3" key="1">
    <citation type="journal article" date="2019" name="Int. J. Syst. Evol. Microbiol.">
        <title>The Global Catalogue of Microorganisms (GCM) 10K type strain sequencing project: providing services to taxonomists for standard genome sequencing and annotation.</title>
        <authorList>
            <consortium name="The Broad Institute Genomics Platform"/>
            <consortium name="The Broad Institute Genome Sequencing Center for Infectious Disease"/>
            <person name="Wu L."/>
            <person name="Ma J."/>
        </authorList>
    </citation>
    <scope>NUCLEOTIDE SEQUENCE [LARGE SCALE GENOMIC DNA]</scope>
    <source>
        <strain evidence="3">CGMCC 1.12371</strain>
    </source>
</reference>
<organism evidence="2 3">
    <name type="scientific">Hydrogenophaga atypica</name>
    <dbReference type="NCBI Taxonomy" id="249409"/>
    <lineage>
        <taxon>Bacteria</taxon>
        <taxon>Pseudomonadati</taxon>
        <taxon>Pseudomonadota</taxon>
        <taxon>Betaproteobacteria</taxon>
        <taxon>Burkholderiales</taxon>
        <taxon>Comamonadaceae</taxon>
        <taxon>Hydrogenophaga</taxon>
    </lineage>
</organism>
<name>A0ABW2QQI7_9BURK</name>
<evidence type="ECO:0000313" key="2">
    <source>
        <dbReference type="EMBL" id="MFC7411357.1"/>
    </source>
</evidence>
<comment type="caution">
    <text evidence="2">The sequence shown here is derived from an EMBL/GenBank/DDBJ whole genome shotgun (WGS) entry which is preliminary data.</text>
</comment>
<keyword evidence="3" id="KW-1185">Reference proteome</keyword>
<feature type="chain" id="PRO_5047265550" evidence="1">
    <location>
        <begin position="23"/>
        <end position="92"/>
    </location>
</feature>
<dbReference type="Proteomes" id="UP001596501">
    <property type="component" value="Unassembled WGS sequence"/>
</dbReference>
<accession>A0ABW2QQI7</accession>
<proteinExistence type="predicted"/>
<protein>
    <submittedName>
        <fullName evidence="2">Uncharacterized protein</fullName>
    </submittedName>
</protein>
<feature type="signal peptide" evidence="1">
    <location>
        <begin position="1"/>
        <end position="22"/>
    </location>
</feature>